<reference evidence="5" key="2">
    <citation type="submission" date="2025-09" db="UniProtKB">
        <authorList>
            <consortium name="Ensembl"/>
        </authorList>
    </citation>
    <scope>IDENTIFICATION</scope>
</reference>
<protein>
    <recommendedName>
        <fullName evidence="7">Small VCP/p97-interacting protein</fullName>
    </recommendedName>
</protein>
<dbReference type="GO" id="GO:0010508">
    <property type="term" value="P:positive regulation of autophagy"/>
    <property type="evidence" value="ECO:0007669"/>
    <property type="project" value="TreeGrafter"/>
</dbReference>
<accession>A0A8B9UUL4</accession>
<keyword evidence="2" id="KW-0564">Palmitate</keyword>
<keyword evidence="3" id="KW-0449">Lipoprotein</keyword>
<evidence type="ECO:0000256" key="3">
    <source>
        <dbReference type="ARBA" id="ARBA00023288"/>
    </source>
</evidence>
<keyword evidence="6" id="KW-1185">Reference proteome</keyword>
<dbReference type="InterPro" id="IPR031632">
    <property type="entry name" value="SVIP"/>
</dbReference>
<feature type="compositionally biased region" description="Basic residues" evidence="4">
    <location>
        <begin position="56"/>
        <end position="75"/>
    </location>
</feature>
<dbReference type="GO" id="GO:1904153">
    <property type="term" value="P:negative regulation of retrograde protein transport, ER to cytosol"/>
    <property type="evidence" value="ECO:0007669"/>
    <property type="project" value="TreeGrafter"/>
</dbReference>
<dbReference type="GO" id="GO:1904240">
    <property type="term" value="P:negative regulation of VCP-NPL4-UFD1 AAA ATPase complex assembly"/>
    <property type="evidence" value="ECO:0007669"/>
    <property type="project" value="TreeGrafter"/>
</dbReference>
<proteinExistence type="predicted"/>
<dbReference type="GO" id="GO:1904293">
    <property type="term" value="P:negative regulation of ERAD pathway"/>
    <property type="evidence" value="ECO:0007669"/>
    <property type="project" value="TreeGrafter"/>
</dbReference>
<dbReference type="PANTHER" id="PTHR35269:SF1">
    <property type="entry name" value="SMALL VCP_P97-INTERACTING PROTEIN"/>
    <property type="match status" value="1"/>
</dbReference>
<dbReference type="PANTHER" id="PTHR35269">
    <property type="entry name" value="SMALL VCP/P97-INTERACTING PROTEIN"/>
    <property type="match status" value="1"/>
</dbReference>
<evidence type="ECO:0000313" key="6">
    <source>
        <dbReference type="Proteomes" id="UP000694549"/>
    </source>
</evidence>
<feature type="compositionally biased region" description="Pro residues" evidence="4">
    <location>
        <begin position="104"/>
        <end position="126"/>
    </location>
</feature>
<dbReference type="Ensembl" id="ENSAZOT00000014948.1">
    <property type="protein sequence ID" value="ENSAZOP00000013907.1"/>
    <property type="gene ID" value="ENSAZOG00000008967.1"/>
</dbReference>
<feature type="region of interest" description="Disordered" evidence="4">
    <location>
        <begin position="26"/>
        <end position="134"/>
    </location>
</feature>
<sequence length="219" mass="23369">RHEQTGTGALLAFGEGWLRARQHRLDPSYTGTVPGVIPRAVTSPPPSAPPRVTPQSRRHRLGSQRSTRARPRPRPRPCPPPAAPHGPEAGRALPERGAGRRPQAGPPPPFPPSPPPPLPPRPPPAVPAVGPAMGLCLPCLGGAVKDVVETPDPEIKRRQLAEAAEKRQMEASSRGIKNTYSLEQKKKKQEEIEKRIAASGSGGEGGLRKQPDNCLDSCP</sequence>
<dbReference type="InterPro" id="IPR055366">
    <property type="entry name" value="SVIP_metazoa"/>
</dbReference>
<keyword evidence="1" id="KW-0519">Myristate</keyword>
<evidence type="ECO:0000313" key="5">
    <source>
        <dbReference type="Ensembl" id="ENSAZOP00000013907.1"/>
    </source>
</evidence>
<dbReference type="Proteomes" id="UP000694549">
    <property type="component" value="Unplaced"/>
</dbReference>
<evidence type="ECO:0000256" key="4">
    <source>
        <dbReference type="SAM" id="MobiDB-lite"/>
    </source>
</evidence>
<evidence type="ECO:0000256" key="1">
    <source>
        <dbReference type="ARBA" id="ARBA00022707"/>
    </source>
</evidence>
<dbReference type="GO" id="GO:0005789">
    <property type="term" value="C:endoplasmic reticulum membrane"/>
    <property type="evidence" value="ECO:0007669"/>
    <property type="project" value="TreeGrafter"/>
</dbReference>
<dbReference type="Pfam" id="PF15811">
    <property type="entry name" value="SVIP"/>
    <property type="match status" value="1"/>
</dbReference>
<dbReference type="AlphaFoldDB" id="A0A8B9UUL4"/>
<evidence type="ECO:0008006" key="7">
    <source>
        <dbReference type="Google" id="ProtNLM"/>
    </source>
</evidence>
<feature type="region of interest" description="Disordered" evidence="4">
    <location>
        <begin position="161"/>
        <end position="219"/>
    </location>
</feature>
<organism evidence="5 6">
    <name type="scientific">Anas zonorhyncha</name>
    <name type="common">Eastern spot-billed duck</name>
    <dbReference type="NCBI Taxonomy" id="75864"/>
    <lineage>
        <taxon>Eukaryota</taxon>
        <taxon>Metazoa</taxon>
        <taxon>Chordata</taxon>
        <taxon>Craniata</taxon>
        <taxon>Vertebrata</taxon>
        <taxon>Euteleostomi</taxon>
        <taxon>Archelosauria</taxon>
        <taxon>Archosauria</taxon>
        <taxon>Dinosauria</taxon>
        <taxon>Saurischia</taxon>
        <taxon>Theropoda</taxon>
        <taxon>Coelurosauria</taxon>
        <taxon>Aves</taxon>
        <taxon>Neognathae</taxon>
        <taxon>Galloanserae</taxon>
        <taxon>Anseriformes</taxon>
        <taxon>Anatidae</taxon>
        <taxon>Anatinae</taxon>
        <taxon>Anas</taxon>
    </lineage>
</organism>
<feature type="compositionally biased region" description="Pro residues" evidence="4">
    <location>
        <begin position="43"/>
        <end position="52"/>
    </location>
</feature>
<name>A0A8B9UUL4_9AVES</name>
<reference evidence="5" key="1">
    <citation type="submission" date="2025-08" db="UniProtKB">
        <authorList>
            <consortium name="Ensembl"/>
        </authorList>
    </citation>
    <scope>IDENTIFICATION</scope>
</reference>
<evidence type="ECO:0000256" key="2">
    <source>
        <dbReference type="ARBA" id="ARBA00023139"/>
    </source>
</evidence>